<name>A0ABS3CDT7_9BACT</name>
<protein>
    <submittedName>
        <fullName evidence="1">Uncharacterized protein</fullName>
    </submittedName>
</protein>
<accession>A0ABS3CDT7</accession>
<evidence type="ECO:0000313" key="1">
    <source>
        <dbReference type="EMBL" id="MBN7815269.1"/>
    </source>
</evidence>
<comment type="caution">
    <text evidence="1">The sequence shown here is derived from an EMBL/GenBank/DDBJ whole genome shotgun (WGS) entry which is preliminary data.</text>
</comment>
<organism evidence="1 2">
    <name type="scientific">Algoriphagus pacificus</name>
    <dbReference type="NCBI Taxonomy" id="2811234"/>
    <lineage>
        <taxon>Bacteria</taxon>
        <taxon>Pseudomonadati</taxon>
        <taxon>Bacteroidota</taxon>
        <taxon>Cytophagia</taxon>
        <taxon>Cytophagales</taxon>
        <taxon>Cyclobacteriaceae</taxon>
        <taxon>Algoriphagus</taxon>
    </lineage>
</organism>
<evidence type="ECO:0000313" key="2">
    <source>
        <dbReference type="Proteomes" id="UP000664480"/>
    </source>
</evidence>
<dbReference type="RefSeq" id="WP_206585954.1">
    <property type="nucleotide sequence ID" value="NZ_JAFKCU010000002.1"/>
</dbReference>
<dbReference type="EMBL" id="JAFKCU010000002">
    <property type="protein sequence ID" value="MBN7815269.1"/>
    <property type="molecule type" value="Genomic_DNA"/>
</dbReference>
<sequence length="127" mass="14898">MLLVFTSQELEKLVKKFSSKSPEIQFLGENRIKLKMSGVKITLFLNEVSPRQVSFVYKMGAIVNFLAEKFIKLDKPGIFWNKESSLILIDLDHMDLKGPLQDFYIRQLIFDEKKMILEFDMKEESET</sequence>
<keyword evidence="2" id="KW-1185">Reference proteome</keyword>
<reference evidence="1 2" key="1">
    <citation type="submission" date="2021-03" db="EMBL/GenBank/DDBJ databases">
        <title>novel species isolated from a fishpond in China.</title>
        <authorList>
            <person name="Lu H."/>
            <person name="Cai Z."/>
        </authorList>
    </citation>
    <scope>NUCLEOTIDE SEQUENCE [LARGE SCALE GENOMIC DNA]</scope>
    <source>
        <strain evidence="1 2">YJ13C</strain>
    </source>
</reference>
<gene>
    <name evidence="1" type="ORF">J0A69_07515</name>
</gene>
<dbReference type="Proteomes" id="UP000664480">
    <property type="component" value="Unassembled WGS sequence"/>
</dbReference>
<proteinExistence type="predicted"/>